<reference evidence="3" key="1">
    <citation type="submission" date="2017-06" db="EMBL/GenBank/DDBJ databases">
        <title>Genome analysis of Fimbriiglobus ruber SP5, the first member of the order Planctomycetales with confirmed chitinolytic capability.</title>
        <authorList>
            <person name="Ravin N.V."/>
            <person name="Rakitin A.L."/>
            <person name="Ivanova A.A."/>
            <person name="Beletsky A.V."/>
            <person name="Kulichevskaya I.S."/>
            <person name="Mardanov A.V."/>
            <person name="Dedysh S.N."/>
        </authorList>
    </citation>
    <scope>NUCLEOTIDE SEQUENCE [LARGE SCALE GENOMIC DNA]</scope>
    <source>
        <strain evidence="3">SP5</strain>
    </source>
</reference>
<evidence type="ECO:0000313" key="3">
    <source>
        <dbReference type="Proteomes" id="UP000214646"/>
    </source>
</evidence>
<feature type="signal peptide" evidence="1">
    <location>
        <begin position="1"/>
        <end position="23"/>
    </location>
</feature>
<sequence length="543" mass="57815">MTRTLSALVACATLLLVAGPARADGPPAGRWKFHTSIQGQGRSTPITFLFAFSETDGKWAGDYLGSFPQLDKEPKFSAVQATATNLSFTVMIGKVEFVSFEGVVSKDGKKISGSYKQLGGPLQITELMATNLKKMSDPFEVAREALTTMETGPELFEAGIAVLGAAGAKKLPADEVRGIADKLTKAAAGYGSRWEFVTAINVATTLSNQAGLADVAVAQARRAERMLTDDSPLAAQLEVFETLDRALGKAGKADEAKKYAANVQKLVARDYAEYSKKELSFLPGAFAGRKGKSDRAVLVEVFTGAECPPCVGADIACDGLLKFYKPTDVIVLNYHFHVPGPDPLTSPDGMERVETYAKLIEGAPTVIVDGKAGPEAGGPASIAKEAFQVFNGVIGKRLETDAGAKLTLTVAPAEKGFSAKAAVSDLAAPGEKVMLRFALTEERVRYVGGNGIRYHHNVVRAMPGGVKGVALTKKSQEHTVTFDPAAERARLTQYLDAFTATEKIEFPHPGRPMDLADLKLVAFVQNDATGEILQAVQVDVEKK</sequence>
<name>A0A225EAL6_9BACT</name>
<protein>
    <recommendedName>
        <fullName evidence="4">Thioredoxin domain-containing protein</fullName>
    </recommendedName>
</protein>
<feature type="chain" id="PRO_5012691478" description="Thioredoxin domain-containing protein" evidence="1">
    <location>
        <begin position="24"/>
        <end position="543"/>
    </location>
</feature>
<accession>A0A225EAL6</accession>
<dbReference type="InterPro" id="IPR013783">
    <property type="entry name" value="Ig-like_fold"/>
</dbReference>
<evidence type="ECO:0000313" key="2">
    <source>
        <dbReference type="EMBL" id="OWK45447.1"/>
    </source>
</evidence>
<dbReference type="SUPFAM" id="SSF52833">
    <property type="entry name" value="Thioredoxin-like"/>
    <property type="match status" value="1"/>
</dbReference>
<organism evidence="2 3">
    <name type="scientific">Fimbriiglobus ruber</name>
    <dbReference type="NCBI Taxonomy" id="1908690"/>
    <lineage>
        <taxon>Bacteria</taxon>
        <taxon>Pseudomonadati</taxon>
        <taxon>Planctomycetota</taxon>
        <taxon>Planctomycetia</taxon>
        <taxon>Gemmatales</taxon>
        <taxon>Gemmataceae</taxon>
        <taxon>Fimbriiglobus</taxon>
    </lineage>
</organism>
<dbReference type="EMBL" id="NIDE01000002">
    <property type="protein sequence ID" value="OWK45447.1"/>
    <property type="molecule type" value="Genomic_DNA"/>
</dbReference>
<dbReference type="AlphaFoldDB" id="A0A225EAL6"/>
<dbReference type="OrthoDB" id="253784at2"/>
<dbReference type="Proteomes" id="UP000214646">
    <property type="component" value="Unassembled WGS sequence"/>
</dbReference>
<comment type="caution">
    <text evidence="2">The sequence shown here is derived from an EMBL/GenBank/DDBJ whole genome shotgun (WGS) entry which is preliminary data.</text>
</comment>
<evidence type="ECO:0000256" key="1">
    <source>
        <dbReference type="SAM" id="SignalP"/>
    </source>
</evidence>
<keyword evidence="1" id="KW-0732">Signal</keyword>
<dbReference type="InterPro" id="IPR036249">
    <property type="entry name" value="Thioredoxin-like_sf"/>
</dbReference>
<proteinExistence type="predicted"/>
<evidence type="ECO:0008006" key="4">
    <source>
        <dbReference type="Google" id="ProtNLM"/>
    </source>
</evidence>
<dbReference type="Gene3D" id="2.60.40.10">
    <property type="entry name" value="Immunoglobulins"/>
    <property type="match status" value="1"/>
</dbReference>
<keyword evidence="3" id="KW-1185">Reference proteome</keyword>
<gene>
    <name evidence="2" type="ORF">FRUB_01778</name>
</gene>
<dbReference type="RefSeq" id="WP_088253177.1">
    <property type="nucleotide sequence ID" value="NZ_NIDE01000002.1"/>
</dbReference>